<dbReference type="EMBL" id="QOIL01000038">
    <property type="protein sequence ID" value="RCG18223.1"/>
    <property type="molecule type" value="Genomic_DNA"/>
</dbReference>
<proteinExistence type="predicted"/>
<reference evidence="2 3" key="1">
    <citation type="submission" date="2018-06" db="EMBL/GenBank/DDBJ databases">
        <title>Sphaerisporangium craniellae sp. nov., isolated from a marine sponge in the South China Sea.</title>
        <authorList>
            <person name="Li L."/>
        </authorList>
    </citation>
    <scope>NUCLEOTIDE SEQUENCE [LARGE SCALE GENOMIC DNA]</scope>
    <source>
        <strain evidence="2 3">CCTCC AA 208026</strain>
    </source>
</reference>
<dbReference type="OrthoDB" id="3542943at2"/>
<dbReference type="RefSeq" id="WP_114033961.1">
    <property type="nucleotide sequence ID" value="NZ_QOIL01000038.1"/>
</dbReference>
<dbReference type="AlphaFoldDB" id="A0A367EJT4"/>
<gene>
    <name evidence="2" type="ORF">DQ384_39195</name>
</gene>
<protein>
    <submittedName>
        <fullName evidence="2">Uncharacterized protein</fullName>
    </submittedName>
</protein>
<evidence type="ECO:0000256" key="1">
    <source>
        <dbReference type="SAM" id="MobiDB-lite"/>
    </source>
</evidence>
<sequence length="92" mass="10069">MDPTPLPDNLKRRGYDQEHRNTVKNLRHALDDARKKITGMLDQLDSDPAGGLYGGQARQLATITGEIATYAGELDTANRLTFLLPPAAPENP</sequence>
<dbReference type="Proteomes" id="UP000253094">
    <property type="component" value="Unassembled WGS sequence"/>
</dbReference>
<accession>A0A367EJT4</accession>
<evidence type="ECO:0000313" key="2">
    <source>
        <dbReference type="EMBL" id="RCG18223.1"/>
    </source>
</evidence>
<keyword evidence="3" id="KW-1185">Reference proteome</keyword>
<feature type="region of interest" description="Disordered" evidence="1">
    <location>
        <begin position="1"/>
        <end position="22"/>
    </location>
</feature>
<name>A0A367EJT4_9ACTN</name>
<feature type="compositionally biased region" description="Basic and acidic residues" evidence="1">
    <location>
        <begin position="9"/>
        <end position="21"/>
    </location>
</feature>
<comment type="caution">
    <text evidence="2">The sequence shown here is derived from an EMBL/GenBank/DDBJ whole genome shotgun (WGS) entry which is preliminary data.</text>
</comment>
<evidence type="ECO:0000313" key="3">
    <source>
        <dbReference type="Proteomes" id="UP000253094"/>
    </source>
</evidence>
<organism evidence="2 3">
    <name type="scientific">Sphaerisporangium album</name>
    <dbReference type="NCBI Taxonomy" id="509200"/>
    <lineage>
        <taxon>Bacteria</taxon>
        <taxon>Bacillati</taxon>
        <taxon>Actinomycetota</taxon>
        <taxon>Actinomycetes</taxon>
        <taxon>Streptosporangiales</taxon>
        <taxon>Streptosporangiaceae</taxon>
        <taxon>Sphaerisporangium</taxon>
    </lineage>
</organism>